<feature type="region of interest" description="Disordered" evidence="1">
    <location>
        <begin position="1"/>
        <end position="73"/>
    </location>
</feature>
<evidence type="ECO:0000313" key="3">
    <source>
        <dbReference type="Proteomes" id="UP000287519"/>
    </source>
</evidence>
<name>A0A402CD14_RHOWR</name>
<evidence type="ECO:0000313" key="2">
    <source>
        <dbReference type="EMBL" id="GCE41491.1"/>
    </source>
</evidence>
<dbReference type="Proteomes" id="UP000287519">
    <property type="component" value="Unassembled WGS sequence"/>
</dbReference>
<proteinExistence type="predicted"/>
<gene>
    <name evidence="2" type="ORF">Rhow_005150</name>
</gene>
<accession>A0A402CD14</accession>
<keyword evidence="3" id="KW-1185">Reference proteome</keyword>
<reference evidence="2 3" key="1">
    <citation type="submission" date="2018-11" db="EMBL/GenBank/DDBJ databases">
        <title>Microbial catabolism of amino acid.</title>
        <authorList>
            <person name="Hibi M."/>
            <person name="Ogawa J."/>
        </authorList>
    </citation>
    <scope>NUCLEOTIDE SEQUENCE [LARGE SCALE GENOMIC DNA]</scope>
    <source>
        <strain evidence="2 3">C31-06</strain>
    </source>
</reference>
<protein>
    <submittedName>
        <fullName evidence="2">Uncharacterized protein</fullName>
    </submittedName>
</protein>
<dbReference type="EMBL" id="BHYM01000044">
    <property type="protein sequence ID" value="GCE41491.1"/>
    <property type="molecule type" value="Genomic_DNA"/>
</dbReference>
<sequence>MQRRAEPGGCRPVTTRDAQIADRIRPHPVRPQPGPRGHDLRGEIQGDQHPRGASHPHGQRSPGGCGRSHDAHPSVPYRLTEWIVDNLRGRLDDVAMAPLTTIPVADSEGRAARG</sequence>
<comment type="caution">
    <text evidence="2">The sequence shown here is derived from an EMBL/GenBank/DDBJ whole genome shotgun (WGS) entry which is preliminary data.</text>
</comment>
<organism evidence="2 3">
    <name type="scientific">Rhodococcus wratislaviensis</name>
    <name type="common">Tsukamurella wratislaviensis</name>
    <dbReference type="NCBI Taxonomy" id="44752"/>
    <lineage>
        <taxon>Bacteria</taxon>
        <taxon>Bacillati</taxon>
        <taxon>Actinomycetota</taxon>
        <taxon>Actinomycetes</taxon>
        <taxon>Mycobacteriales</taxon>
        <taxon>Nocardiaceae</taxon>
        <taxon>Rhodococcus</taxon>
    </lineage>
</organism>
<evidence type="ECO:0000256" key="1">
    <source>
        <dbReference type="SAM" id="MobiDB-lite"/>
    </source>
</evidence>
<dbReference type="AlphaFoldDB" id="A0A402CD14"/>
<feature type="compositionally biased region" description="Basic and acidic residues" evidence="1">
    <location>
        <begin position="36"/>
        <end position="50"/>
    </location>
</feature>